<feature type="compositionally biased region" description="Low complexity" evidence="1">
    <location>
        <begin position="24"/>
        <end position="33"/>
    </location>
</feature>
<feature type="region of interest" description="Disordered" evidence="1">
    <location>
        <begin position="1"/>
        <end position="37"/>
    </location>
</feature>
<dbReference type="GO" id="GO:0008286">
    <property type="term" value="P:insulin receptor signaling pathway"/>
    <property type="evidence" value="ECO:0007669"/>
    <property type="project" value="InterPro"/>
</dbReference>
<dbReference type="PANTHER" id="PTHR10614">
    <property type="entry name" value="INSULIN RECEPTOR SUBSTRATE"/>
    <property type="match status" value="1"/>
</dbReference>
<reference evidence="2 3" key="1">
    <citation type="submission" date="2019-01" db="EMBL/GenBank/DDBJ databases">
        <title>A chromosome-scale genome assembly of the yellow perch, Perca flavescens.</title>
        <authorList>
            <person name="Feron R."/>
            <person name="Morvezen R."/>
            <person name="Bestin A."/>
            <person name="Haffray P."/>
            <person name="Klopp C."/>
            <person name="Zahm M."/>
            <person name="Cabau C."/>
            <person name="Roques C."/>
            <person name="Donnadieu C."/>
            <person name="Bouchez O."/>
            <person name="Christie M."/>
            <person name="Larson W."/>
            <person name="Guiguen Y."/>
        </authorList>
    </citation>
    <scope>NUCLEOTIDE SEQUENCE [LARGE SCALE GENOMIC DNA]</scope>
    <source>
        <strain evidence="2">YP-PL-M2</strain>
        <tissue evidence="2">Blood</tissue>
    </source>
</reference>
<evidence type="ECO:0000313" key="3">
    <source>
        <dbReference type="Proteomes" id="UP000295070"/>
    </source>
</evidence>
<dbReference type="AlphaFoldDB" id="A0A484C7K6"/>
<protein>
    <submittedName>
        <fullName evidence="2">Uncharacterized protein</fullName>
    </submittedName>
</protein>
<name>A0A484C7K6_PERFV</name>
<gene>
    <name evidence="2" type="ORF">EPR50_G00194600</name>
</gene>
<proteinExistence type="predicted"/>
<dbReference type="InterPro" id="IPR039011">
    <property type="entry name" value="IRS"/>
</dbReference>
<comment type="caution">
    <text evidence="2">The sequence shown here is derived from an EMBL/GenBank/DDBJ whole genome shotgun (WGS) entry which is preliminary data.</text>
</comment>
<sequence length="109" mass="10816">MEGLWDLPPPHAPVRAMEMGAGSGTPASTSSSGAGAGRMCRNMSVGYQNGLNYIALELREDGSSTGAAMAGAGSSNGSSAAGTVPLPENGAYASIDFTKSDGVTTTTKD</sequence>
<keyword evidence="3" id="KW-1185">Reference proteome</keyword>
<dbReference type="GO" id="GO:0043548">
    <property type="term" value="F:phosphatidylinositol 3-kinase binding"/>
    <property type="evidence" value="ECO:0007669"/>
    <property type="project" value="TreeGrafter"/>
</dbReference>
<dbReference type="GO" id="GO:0005158">
    <property type="term" value="F:insulin receptor binding"/>
    <property type="evidence" value="ECO:0007669"/>
    <property type="project" value="InterPro"/>
</dbReference>
<feature type="region of interest" description="Disordered" evidence="1">
    <location>
        <begin position="64"/>
        <end position="85"/>
    </location>
</feature>
<dbReference type="GO" id="GO:0005829">
    <property type="term" value="C:cytosol"/>
    <property type="evidence" value="ECO:0007669"/>
    <property type="project" value="TreeGrafter"/>
</dbReference>
<dbReference type="PANTHER" id="PTHR10614:SF2">
    <property type="entry name" value="INSULIN RECEPTOR SUBSTRATE 4"/>
    <property type="match status" value="1"/>
</dbReference>
<feature type="compositionally biased region" description="Low complexity" evidence="1">
    <location>
        <begin position="64"/>
        <end position="82"/>
    </location>
</feature>
<dbReference type="STRING" id="8167.A0A484C7K6"/>
<evidence type="ECO:0000256" key="1">
    <source>
        <dbReference type="SAM" id="MobiDB-lite"/>
    </source>
</evidence>
<dbReference type="EMBL" id="SCKG01000019">
    <property type="protein sequence ID" value="TDG99525.1"/>
    <property type="molecule type" value="Genomic_DNA"/>
</dbReference>
<organism evidence="2 3">
    <name type="scientific">Perca flavescens</name>
    <name type="common">American yellow perch</name>
    <name type="synonym">Morone flavescens</name>
    <dbReference type="NCBI Taxonomy" id="8167"/>
    <lineage>
        <taxon>Eukaryota</taxon>
        <taxon>Metazoa</taxon>
        <taxon>Chordata</taxon>
        <taxon>Craniata</taxon>
        <taxon>Vertebrata</taxon>
        <taxon>Euteleostomi</taxon>
        <taxon>Actinopterygii</taxon>
        <taxon>Neopterygii</taxon>
        <taxon>Teleostei</taxon>
        <taxon>Neoteleostei</taxon>
        <taxon>Acanthomorphata</taxon>
        <taxon>Eupercaria</taxon>
        <taxon>Perciformes</taxon>
        <taxon>Percoidei</taxon>
        <taxon>Percidae</taxon>
        <taxon>Percinae</taxon>
        <taxon>Perca</taxon>
    </lineage>
</organism>
<dbReference type="GO" id="GO:0005886">
    <property type="term" value="C:plasma membrane"/>
    <property type="evidence" value="ECO:0007669"/>
    <property type="project" value="TreeGrafter"/>
</dbReference>
<dbReference type="Proteomes" id="UP000295070">
    <property type="component" value="Chromosome 19"/>
</dbReference>
<evidence type="ECO:0000313" key="2">
    <source>
        <dbReference type="EMBL" id="TDG99525.1"/>
    </source>
</evidence>
<accession>A0A484C7K6</accession>